<dbReference type="KEGG" id="hav:AT03_10820"/>
<dbReference type="RefSeq" id="WP_025801312.1">
    <property type="nucleotide sequence ID" value="NZ_CP009706.1"/>
</dbReference>
<dbReference type="eggNOG" id="COG0251">
    <property type="taxonomic scope" value="Bacteria"/>
</dbReference>
<dbReference type="EMBL" id="CP009706">
    <property type="protein sequence ID" value="AIU72820.1"/>
    <property type="molecule type" value="Genomic_DNA"/>
</dbReference>
<dbReference type="Gene3D" id="3.30.1330.40">
    <property type="entry name" value="RutC-like"/>
    <property type="match status" value="1"/>
</dbReference>
<dbReference type="SUPFAM" id="SSF55298">
    <property type="entry name" value="YjgF-like"/>
    <property type="match status" value="1"/>
</dbReference>
<dbReference type="GO" id="GO:0005829">
    <property type="term" value="C:cytosol"/>
    <property type="evidence" value="ECO:0007669"/>
    <property type="project" value="TreeGrafter"/>
</dbReference>
<dbReference type="PANTHER" id="PTHR11803">
    <property type="entry name" value="2-IMINOBUTANOATE/2-IMINOPROPANOATE DEAMINASE RIDA"/>
    <property type="match status" value="1"/>
</dbReference>
<accession>A0A097R267</accession>
<dbReference type="PATRIC" id="fig|1453496.5.peg.2178"/>
<dbReference type="PANTHER" id="PTHR11803:SF39">
    <property type="entry name" value="2-IMINOBUTANOATE_2-IMINOPROPANOATE DEAMINASE"/>
    <property type="match status" value="1"/>
</dbReference>
<proteinExistence type="predicted"/>
<dbReference type="HOGENOM" id="CLU_100715_7_3_6"/>
<keyword evidence="2" id="KW-1185">Reference proteome</keyword>
<dbReference type="Proteomes" id="UP000029986">
    <property type="component" value="Chromosome"/>
</dbReference>
<evidence type="ECO:0000313" key="1">
    <source>
        <dbReference type="EMBL" id="AIU72820.1"/>
    </source>
</evidence>
<dbReference type="AlphaFoldDB" id="A0A097R267"/>
<gene>
    <name evidence="1" type="ORF">AT03_10820</name>
</gene>
<sequence length="124" mass="13627">MTINIHRFASELPFPFAKAVQAGHFLFLSGQVSMSADGKPIYGSVAEQTENIMQSIAKTLSDCGSDLDSVVKVTVWLSDMKHFAEFNQVYATYFKQGFPARSAISCDLVMGLDVEVEVQAVIKK</sequence>
<dbReference type="InterPro" id="IPR006175">
    <property type="entry name" value="YjgF/YER057c/UK114"/>
</dbReference>
<dbReference type="Pfam" id="PF01042">
    <property type="entry name" value="Ribonuc_L-PSP"/>
    <property type="match status" value="1"/>
</dbReference>
<dbReference type="OrthoDB" id="9808943at2"/>
<name>A0A097R267_HAFAL</name>
<protein>
    <submittedName>
        <fullName evidence="1">Endoribonuclease L-PSP</fullName>
    </submittedName>
</protein>
<dbReference type="CDD" id="cd00448">
    <property type="entry name" value="YjgF_YER057c_UK114_family"/>
    <property type="match status" value="1"/>
</dbReference>
<dbReference type="GO" id="GO:0019239">
    <property type="term" value="F:deaminase activity"/>
    <property type="evidence" value="ECO:0007669"/>
    <property type="project" value="TreeGrafter"/>
</dbReference>
<evidence type="ECO:0000313" key="2">
    <source>
        <dbReference type="Proteomes" id="UP000029986"/>
    </source>
</evidence>
<reference evidence="1 2" key="1">
    <citation type="journal article" date="2014" name="Gut Pathog.">
        <title>Gene clusters of Hafnia alvei strain FB1 important in survival and pathogenesis: a draft genome perspective.</title>
        <authorList>
            <person name="Tan J.Y."/>
            <person name="Yin W.F."/>
            <person name="Chan K.G."/>
        </authorList>
    </citation>
    <scope>NUCLEOTIDE SEQUENCE [LARGE SCALE GENOMIC DNA]</scope>
    <source>
        <strain evidence="1 2">FB1</strain>
    </source>
</reference>
<organism evidence="1 2">
    <name type="scientific">Hafnia alvei FB1</name>
    <dbReference type="NCBI Taxonomy" id="1453496"/>
    <lineage>
        <taxon>Bacteria</taxon>
        <taxon>Pseudomonadati</taxon>
        <taxon>Pseudomonadota</taxon>
        <taxon>Gammaproteobacteria</taxon>
        <taxon>Enterobacterales</taxon>
        <taxon>Hafniaceae</taxon>
        <taxon>Hafnia</taxon>
    </lineage>
</organism>
<dbReference type="InterPro" id="IPR035959">
    <property type="entry name" value="RutC-like_sf"/>
</dbReference>